<name>A0A1H4CUR7_9BURK</name>
<keyword evidence="8" id="KW-0223">Dioxygenase</keyword>
<sequence length="121" mass="13188">MGGILTIDIDNTKWVVACTTDDIDEEDVLRFDHEGASYAVYRLVDGFHASDGWCTHEQAHLADGFVVDGEIECPLHQGRFDIVSGRPMSPPVCVKLKTWPVRVEGHNVLIGVPATAAKDAA</sequence>
<gene>
    <name evidence="8" type="ORF">SAMN05192564_102487</name>
</gene>
<evidence type="ECO:0000256" key="1">
    <source>
        <dbReference type="ARBA" id="ARBA00022714"/>
    </source>
</evidence>
<evidence type="ECO:0000313" key="9">
    <source>
        <dbReference type="Proteomes" id="UP000198638"/>
    </source>
</evidence>
<dbReference type="Gene3D" id="2.102.10.10">
    <property type="entry name" value="Rieske [2Fe-2S] iron-sulphur domain"/>
    <property type="match status" value="1"/>
</dbReference>
<keyword evidence="8" id="KW-0560">Oxidoreductase</keyword>
<keyword evidence="9" id="KW-1185">Reference proteome</keyword>
<accession>A0A1H4CUR7</accession>
<dbReference type="Pfam" id="PF00355">
    <property type="entry name" value="Rieske"/>
    <property type="match status" value="1"/>
</dbReference>
<evidence type="ECO:0000256" key="5">
    <source>
        <dbReference type="ARBA" id="ARBA00034078"/>
    </source>
</evidence>
<evidence type="ECO:0000256" key="3">
    <source>
        <dbReference type="ARBA" id="ARBA00023004"/>
    </source>
</evidence>
<dbReference type="InterPro" id="IPR017941">
    <property type="entry name" value="Rieske_2Fe-2S"/>
</dbReference>
<evidence type="ECO:0000313" key="8">
    <source>
        <dbReference type="EMBL" id="SEA63832.1"/>
    </source>
</evidence>
<organism evidence="8 9">
    <name type="scientific">Paraburkholderia sartisoli</name>
    <dbReference type="NCBI Taxonomy" id="83784"/>
    <lineage>
        <taxon>Bacteria</taxon>
        <taxon>Pseudomonadati</taxon>
        <taxon>Pseudomonadota</taxon>
        <taxon>Betaproteobacteria</taxon>
        <taxon>Burkholderiales</taxon>
        <taxon>Burkholderiaceae</taxon>
        <taxon>Paraburkholderia</taxon>
    </lineage>
</organism>
<dbReference type="GO" id="GO:0046872">
    <property type="term" value="F:metal ion binding"/>
    <property type="evidence" value="ECO:0007669"/>
    <property type="project" value="UniProtKB-KW"/>
</dbReference>
<dbReference type="PROSITE" id="PS51296">
    <property type="entry name" value="RIESKE"/>
    <property type="match status" value="1"/>
</dbReference>
<dbReference type="AlphaFoldDB" id="A0A1H4CUR7"/>
<dbReference type="STRING" id="83784.SAMN05192564_102487"/>
<dbReference type="PANTHER" id="PTHR21496:SF0">
    <property type="entry name" value="RIESKE DOMAIN-CONTAINING PROTEIN"/>
    <property type="match status" value="1"/>
</dbReference>
<dbReference type="Proteomes" id="UP000198638">
    <property type="component" value="Unassembled WGS sequence"/>
</dbReference>
<keyword evidence="1" id="KW-0001">2Fe-2S</keyword>
<dbReference type="EMBL" id="FNRQ01000002">
    <property type="protein sequence ID" value="SEA63832.1"/>
    <property type="molecule type" value="Genomic_DNA"/>
</dbReference>
<proteinExistence type="inferred from homology"/>
<evidence type="ECO:0000256" key="4">
    <source>
        <dbReference type="ARBA" id="ARBA00023014"/>
    </source>
</evidence>
<evidence type="ECO:0000256" key="6">
    <source>
        <dbReference type="ARBA" id="ARBA00038001"/>
    </source>
</evidence>
<keyword evidence="4" id="KW-0411">Iron-sulfur</keyword>
<comment type="cofactor">
    <cofactor evidence="5">
        <name>[2Fe-2S] cluster</name>
        <dbReference type="ChEBI" id="CHEBI:190135"/>
    </cofactor>
</comment>
<protein>
    <submittedName>
        <fullName evidence="8">3-phenylpropionate/trans-cinnamate dioxygenase ferredoxin subunit</fullName>
    </submittedName>
</protein>
<dbReference type="GO" id="GO:0051537">
    <property type="term" value="F:2 iron, 2 sulfur cluster binding"/>
    <property type="evidence" value="ECO:0007669"/>
    <property type="project" value="UniProtKB-KW"/>
</dbReference>
<reference evidence="9" key="1">
    <citation type="submission" date="2016-10" db="EMBL/GenBank/DDBJ databases">
        <authorList>
            <person name="Varghese N."/>
            <person name="Submissions S."/>
        </authorList>
    </citation>
    <scope>NUCLEOTIDE SEQUENCE [LARGE SCALE GENOMIC DNA]</scope>
    <source>
        <strain evidence="9">LMG 24000</strain>
    </source>
</reference>
<feature type="domain" description="Rieske" evidence="7">
    <location>
        <begin position="15"/>
        <end position="110"/>
    </location>
</feature>
<dbReference type="SUPFAM" id="SSF50022">
    <property type="entry name" value="ISP domain"/>
    <property type="match status" value="1"/>
</dbReference>
<comment type="similarity">
    <text evidence="6">Belongs to the bacterial ring-hydroxylating dioxygenase ferredoxin component family.</text>
</comment>
<dbReference type="CDD" id="cd03528">
    <property type="entry name" value="Rieske_RO_ferredoxin"/>
    <property type="match status" value="1"/>
</dbReference>
<keyword evidence="3" id="KW-0408">Iron</keyword>
<keyword evidence="2" id="KW-0479">Metal-binding</keyword>
<evidence type="ECO:0000259" key="7">
    <source>
        <dbReference type="PROSITE" id="PS51296"/>
    </source>
</evidence>
<dbReference type="InterPro" id="IPR036922">
    <property type="entry name" value="Rieske_2Fe-2S_sf"/>
</dbReference>
<dbReference type="GO" id="GO:0051213">
    <property type="term" value="F:dioxygenase activity"/>
    <property type="evidence" value="ECO:0007669"/>
    <property type="project" value="UniProtKB-KW"/>
</dbReference>
<evidence type="ECO:0000256" key="2">
    <source>
        <dbReference type="ARBA" id="ARBA00022723"/>
    </source>
</evidence>
<dbReference type="PANTHER" id="PTHR21496">
    <property type="entry name" value="FERREDOXIN-RELATED"/>
    <property type="match status" value="1"/>
</dbReference>
<dbReference type="RefSeq" id="WP_176954111.1">
    <property type="nucleotide sequence ID" value="NZ_FNRQ01000002.1"/>
</dbReference>